<organism evidence="1 2">
    <name type="scientific">Racocetra persica</name>
    <dbReference type="NCBI Taxonomy" id="160502"/>
    <lineage>
        <taxon>Eukaryota</taxon>
        <taxon>Fungi</taxon>
        <taxon>Fungi incertae sedis</taxon>
        <taxon>Mucoromycota</taxon>
        <taxon>Glomeromycotina</taxon>
        <taxon>Glomeromycetes</taxon>
        <taxon>Diversisporales</taxon>
        <taxon>Gigasporaceae</taxon>
        <taxon>Racocetra</taxon>
    </lineage>
</organism>
<sequence>KSVDPCVREKYMKERVHRIRGITNSTNSVESSNAPIKEEMIYDNSIEVDKSYNDDSNKDINFLPKKPRKFKENMKLSGYGDEKVGAGSEPFLGELLKPLKRNVNLQADLLELLVKYYHNLYDHLIYPLLEIHVALQGSIPVSSKIDQF</sequence>
<gene>
    <name evidence="1" type="ORF">RPERSI_LOCUS17630</name>
</gene>
<accession>A0ACA9R7U3</accession>
<proteinExistence type="predicted"/>
<dbReference type="EMBL" id="CAJVQC010045453">
    <property type="protein sequence ID" value="CAG8781338.1"/>
    <property type="molecule type" value="Genomic_DNA"/>
</dbReference>
<comment type="caution">
    <text evidence="1">The sequence shown here is derived from an EMBL/GenBank/DDBJ whole genome shotgun (WGS) entry which is preliminary data.</text>
</comment>
<keyword evidence="2" id="KW-1185">Reference proteome</keyword>
<dbReference type="Proteomes" id="UP000789920">
    <property type="component" value="Unassembled WGS sequence"/>
</dbReference>
<feature type="non-terminal residue" evidence="1">
    <location>
        <position position="148"/>
    </location>
</feature>
<name>A0ACA9R7U3_9GLOM</name>
<evidence type="ECO:0000313" key="1">
    <source>
        <dbReference type="EMBL" id="CAG8781338.1"/>
    </source>
</evidence>
<feature type="non-terminal residue" evidence="1">
    <location>
        <position position="1"/>
    </location>
</feature>
<protein>
    <submittedName>
        <fullName evidence="1">34597_t:CDS:1</fullName>
    </submittedName>
</protein>
<evidence type="ECO:0000313" key="2">
    <source>
        <dbReference type="Proteomes" id="UP000789920"/>
    </source>
</evidence>
<reference evidence="1" key="1">
    <citation type="submission" date="2021-06" db="EMBL/GenBank/DDBJ databases">
        <authorList>
            <person name="Kallberg Y."/>
            <person name="Tangrot J."/>
            <person name="Rosling A."/>
        </authorList>
    </citation>
    <scope>NUCLEOTIDE SEQUENCE</scope>
    <source>
        <strain evidence="1">MA461A</strain>
    </source>
</reference>